<evidence type="ECO:0000259" key="6">
    <source>
        <dbReference type="Pfam" id="PF07980"/>
    </source>
</evidence>
<dbReference type="SUPFAM" id="SSF48452">
    <property type="entry name" value="TPR-like"/>
    <property type="match status" value="1"/>
</dbReference>
<dbReference type="OrthoDB" id="5694214at2"/>
<accession>A0A1G9SGR4</accession>
<dbReference type="InterPro" id="IPR011990">
    <property type="entry name" value="TPR-like_helical_dom_sf"/>
</dbReference>
<dbReference type="InterPro" id="IPR033985">
    <property type="entry name" value="SusD-like_N"/>
</dbReference>
<dbReference type="RefSeq" id="WP_074606450.1">
    <property type="nucleotide sequence ID" value="NZ_FNGY01000003.1"/>
</dbReference>
<name>A0A1G9SGR4_9SPHI</name>
<feature type="domain" description="SusD-like N-terminal" evidence="7">
    <location>
        <begin position="75"/>
        <end position="223"/>
    </location>
</feature>
<organism evidence="8 9">
    <name type="scientific">Pedobacter steynii</name>
    <dbReference type="NCBI Taxonomy" id="430522"/>
    <lineage>
        <taxon>Bacteria</taxon>
        <taxon>Pseudomonadati</taxon>
        <taxon>Bacteroidota</taxon>
        <taxon>Sphingobacteriia</taxon>
        <taxon>Sphingobacteriales</taxon>
        <taxon>Sphingobacteriaceae</taxon>
        <taxon>Pedobacter</taxon>
    </lineage>
</organism>
<gene>
    <name evidence="8" type="ORF">SAMN05421820_103597</name>
</gene>
<evidence type="ECO:0000256" key="2">
    <source>
        <dbReference type="ARBA" id="ARBA00006275"/>
    </source>
</evidence>
<proteinExistence type="inferred from homology"/>
<keyword evidence="4" id="KW-0472">Membrane</keyword>
<comment type="similarity">
    <text evidence="2">Belongs to the SusD family.</text>
</comment>
<keyword evidence="3" id="KW-0732">Signal</keyword>
<evidence type="ECO:0000256" key="5">
    <source>
        <dbReference type="ARBA" id="ARBA00023237"/>
    </source>
</evidence>
<evidence type="ECO:0000256" key="3">
    <source>
        <dbReference type="ARBA" id="ARBA00022729"/>
    </source>
</evidence>
<sequence>MKSVKNIITGLSLMVILASCSKSVETEPLERISEDLVFDNIDKNADYAKQFLNGTYLQLPDGYNRIVGAFLEAGTDDAVSSQDGSIVEGFRTGLVSGQNVPDNTWSRNYTGIRRANMFLSKIDVVPTTPELKIQWKAEARFLRAYFYFELVKRWGGVPLIGDKIFGLNDNVNLSRNTSDECYNYILSEIEAVKDLLLPAVVADQNIGRANKGAALALKSRVLLYRASPLLNPNGDMQRWNDAANAAKDVMLLGNYTLGSDFIALFNSVKNSEIIFMKEQAQSKEVEVQNGPIGYFEGQGVTSPSQNLVNAFPMKNGKMPSESGSTYDPANPYSNRDPRFAATIFYNTSKWLNRPLETFDGGLDRPGGSRTQTKTGYYLRKFMGKFESSGVYSNQNHHVILFRYAEILLNYAEAVNEVNGPVKEVMDAITAIRKRAGITAGADSRYGINLLITKDQMRELIRNERRIEMAFEEQRFWDIRRWKTAEQVLNGPVKGMRIVKNPDATFSYTILDIAPSTFDASKNYLFPIPYAEIQTNPNMTQNPGYTY</sequence>
<dbReference type="Proteomes" id="UP000183200">
    <property type="component" value="Unassembled WGS sequence"/>
</dbReference>
<keyword evidence="9" id="KW-1185">Reference proteome</keyword>
<protein>
    <submittedName>
        <fullName evidence="8">Starch-binding associating with outer membrane</fullName>
    </submittedName>
</protein>
<keyword evidence="5" id="KW-0998">Cell outer membrane</keyword>
<evidence type="ECO:0000313" key="9">
    <source>
        <dbReference type="Proteomes" id="UP000183200"/>
    </source>
</evidence>
<evidence type="ECO:0000256" key="1">
    <source>
        <dbReference type="ARBA" id="ARBA00004442"/>
    </source>
</evidence>
<reference evidence="9" key="1">
    <citation type="submission" date="2016-10" db="EMBL/GenBank/DDBJ databases">
        <authorList>
            <person name="Varghese N."/>
            <person name="Submissions S."/>
        </authorList>
    </citation>
    <scope>NUCLEOTIDE SEQUENCE [LARGE SCALE GENOMIC DNA]</scope>
    <source>
        <strain evidence="9">DSM 19110</strain>
    </source>
</reference>
<dbReference type="Gene3D" id="1.25.40.390">
    <property type="match status" value="1"/>
</dbReference>
<dbReference type="InterPro" id="IPR012944">
    <property type="entry name" value="SusD_RagB_dom"/>
</dbReference>
<dbReference type="EMBL" id="FNGY01000003">
    <property type="protein sequence ID" value="SDM34688.1"/>
    <property type="molecule type" value="Genomic_DNA"/>
</dbReference>
<evidence type="ECO:0000256" key="4">
    <source>
        <dbReference type="ARBA" id="ARBA00023136"/>
    </source>
</evidence>
<dbReference type="Pfam" id="PF07980">
    <property type="entry name" value="SusD_RagB"/>
    <property type="match status" value="1"/>
</dbReference>
<dbReference type="STRING" id="430522.BFS30_03005"/>
<dbReference type="AlphaFoldDB" id="A0A1G9SGR4"/>
<dbReference type="GO" id="GO:0009279">
    <property type="term" value="C:cell outer membrane"/>
    <property type="evidence" value="ECO:0007669"/>
    <property type="project" value="UniProtKB-SubCell"/>
</dbReference>
<evidence type="ECO:0000313" key="8">
    <source>
        <dbReference type="EMBL" id="SDM34688.1"/>
    </source>
</evidence>
<dbReference type="PROSITE" id="PS51257">
    <property type="entry name" value="PROKAR_LIPOPROTEIN"/>
    <property type="match status" value="1"/>
</dbReference>
<dbReference type="CDD" id="cd08977">
    <property type="entry name" value="SusD"/>
    <property type="match status" value="1"/>
</dbReference>
<evidence type="ECO:0000259" key="7">
    <source>
        <dbReference type="Pfam" id="PF14322"/>
    </source>
</evidence>
<dbReference type="Pfam" id="PF14322">
    <property type="entry name" value="SusD-like_3"/>
    <property type="match status" value="1"/>
</dbReference>
<comment type="subcellular location">
    <subcellularLocation>
        <location evidence="1">Cell outer membrane</location>
    </subcellularLocation>
</comment>
<feature type="domain" description="RagB/SusD" evidence="6">
    <location>
        <begin position="272"/>
        <end position="544"/>
    </location>
</feature>